<dbReference type="KEGG" id="vg:65102579"/>
<organism evidence="2 3">
    <name type="scientific">Muir Springs virus</name>
    <dbReference type="NCBI Taxonomy" id="932700"/>
    <lineage>
        <taxon>Viruses</taxon>
        <taxon>Riboviria</taxon>
        <taxon>Orthornavirae</taxon>
        <taxon>Negarnaviricota</taxon>
        <taxon>Haploviricotina</taxon>
        <taxon>Monjiviricetes</taxon>
        <taxon>Mononegavirales</taxon>
        <taxon>Rhabdoviridae</taxon>
        <taxon>Alpharhabdovirinae</taxon>
        <taxon>Barhavirus</taxon>
        <taxon>Barhavirus muir</taxon>
    </lineage>
</organism>
<name>A0A0D3R0Z3_9RHAB</name>
<feature type="compositionally biased region" description="Basic and acidic residues" evidence="1">
    <location>
        <begin position="207"/>
        <end position="230"/>
    </location>
</feature>
<sequence>MSYSTGLIRSEVSSEMSKAFKDAGEHQIALNKEYDNMSSISTNMNALKNMFNPDDDSNSDGTSPSSRNSILLASDMFLGNDDYGSDDSHNFLSSPSPDRDSSEEGSKIQEFRFEIPKSKTYKDRSYRRGVIDVLDFLQRHHFIEEFLFEGDHEEIIVITPTKGMIPFKRSKSEDSQIPMANEKDIEKEEIEKPVKSDARNTTSEHSTSIEDPKNRLKEALRKNIKDDLRSKISKNVPKKQETADDNKEGVRPTNQKEMIPSQDMTKSTKKQELSAKPPIKDGKKKEDKKAEDTHKSFNYANTFGSKVTVKTSKYCKNCKAATRKNATIYLNHLYTNHSHEIALIKSLAYPL</sequence>
<proteinExistence type="predicted"/>
<feature type="compositionally biased region" description="Basic and acidic residues" evidence="1">
    <location>
        <begin position="97"/>
        <end position="109"/>
    </location>
</feature>
<feature type="region of interest" description="Disordered" evidence="1">
    <location>
        <begin position="46"/>
        <end position="68"/>
    </location>
</feature>
<keyword evidence="3" id="KW-1185">Reference proteome</keyword>
<feature type="compositionally biased region" description="Basic and acidic residues" evidence="1">
    <location>
        <begin position="238"/>
        <end position="250"/>
    </location>
</feature>
<accession>A0A0D3R0Z3</accession>
<feature type="compositionally biased region" description="Polar residues" evidence="1">
    <location>
        <begin position="59"/>
        <end position="68"/>
    </location>
</feature>
<feature type="compositionally biased region" description="Basic and acidic residues" evidence="1">
    <location>
        <begin position="181"/>
        <end position="198"/>
    </location>
</feature>
<dbReference type="Proteomes" id="UP000108562">
    <property type="component" value="Segment"/>
</dbReference>
<feature type="region of interest" description="Disordered" evidence="1">
    <location>
        <begin position="87"/>
        <end position="109"/>
    </location>
</feature>
<evidence type="ECO:0000313" key="2">
    <source>
        <dbReference type="EMBL" id="AJR28339.1"/>
    </source>
</evidence>
<feature type="compositionally biased region" description="Basic and acidic residues" evidence="1">
    <location>
        <begin position="269"/>
        <end position="292"/>
    </location>
</feature>
<evidence type="ECO:0000256" key="1">
    <source>
        <dbReference type="SAM" id="MobiDB-lite"/>
    </source>
</evidence>
<dbReference type="GeneID" id="65102579"/>
<feature type="region of interest" description="Disordered" evidence="1">
    <location>
        <begin position="168"/>
        <end position="292"/>
    </location>
</feature>
<dbReference type="RefSeq" id="YP_010087310.1">
    <property type="nucleotide sequence ID" value="NC_055532.1"/>
</dbReference>
<reference evidence="2 3" key="1">
    <citation type="journal article" date="2015" name="PLoS Pathog.">
        <title>Evolution of genome size and complexity in the rhabdoviridae.</title>
        <authorList>
            <person name="Walker P.J."/>
            <person name="Firth C."/>
            <person name="Widen S.G."/>
            <person name="Blasdell K.R."/>
            <person name="Guzman H."/>
            <person name="Wood T.G."/>
            <person name="Paradkar P.N."/>
            <person name="Holmes E.C."/>
            <person name="Tesh R.B."/>
            <person name="Vasilakis N."/>
        </authorList>
    </citation>
    <scope>NUCLEOTIDE SEQUENCE [LARGE SCALE GENOMIC DNA]</scope>
    <source>
        <strain evidence="2">76V-23524</strain>
    </source>
</reference>
<evidence type="ECO:0000313" key="3">
    <source>
        <dbReference type="Proteomes" id="UP000108562"/>
    </source>
</evidence>
<dbReference type="EMBL" id="KM204990">
    <property type="protein sequence ID" value="AJR28339.1"/>
    <property type="molecule type" value="Viral_cRNA"/>
</dbReference>
<protein>
    <submittedName>
        <fullName evidence="2">Phosphoprotein</fullName>
    </submittedName>
</protein>